<dbReference type="Gene3D" id="3.40.50.360">
    <property type="match status" value="1"/>
</dbReference>
<dbReference type="SUPFAM" id="SSF52218">
    <property type="entry name" value="Flavoproteins"/>
    <property type="match status" value="1"/>
</dbReference>
<keyword evidence="1" id="KW-0812">Transmembrane</keyword>
<keyword evidence="1" id="KW-0472">Membrane</keyword>
<dbReference type="AlphaFoldDB" id="A0A832EKW1"/>
<feature type="transmembrane region" description="Helical" evidence="1">
    <location>
        <begin position="259"/>
        <end position="284"/>
    </location>
</feature>
<dbReference type="InterPro" id="IPR029039">
    <property type="entry name" value="Flavoprotein-like_sf"/>
</dbReference>
<proteinExistence type="predicted"/>
<organism evidence="2">
    <name type="scientific">Desulfacinum infernum</name>
    <dbReference type="NCBI Taxonomy" id="35837"/>
    <lineage>
        <taxon>Bacteria</taxon>
        <taxon>Pseudomonadati</taxon>
        <taxon>Thermodesulfobacteriota</taxon>
        <taxon>Syntrophobacteria</taxon>
        <taxon>Syntrophobacterales</taxon>
        <taxon>Syntrophobacteraceae</taxon>
        <taxon>Desulfacinum</taxon>
    </lineage>
</organism>
<dbReference type="EMBL" id="DSTK01000040">
    <property type="protein sequence ID" value="HFK98558.1"/>
    <property type="molecule type" value="Genomic_DNA"/>
</dbReference>
<keyword evidence="1" id="KW-1133">Transmembrane helix</keyword>
<accession>A0A832EKW1</accession>
<gene>
    <name evidence="2" type="ORF">ENS06_14690</name>
</gene>
<comment type="caution">
    <text evidence="2">The sequence shown here is derived from an EMBL/GenBank/DDBJ whole genome shotgun (WGS) entry which is preliminary data.</text>
</comment>
<evidence type="ECO:0000313" key="2">
    <source>
        <dbReference type="EMBL" id="HFK98558.1"/>
    </source>
</evidence>
<name>A0A832EKW1_9BACT</name>
<reference evidence="2" key="1">
    <citation type="journal article" date="2020" name="mSystems">
        <title>Genome- and Community-Level Interaction Insights into Carbon Utilization and Element Cycling Functions of Hydrothermarchaeota in Hydrothermal Sediment.</title>
        <authorList>
            <person name="Zhou Z."/>
            <person name="Liu Y."/>
            <person name="Xu W."/>
            <person name="Pan J."/>
            <person name="Luo Z.H."/>
            <person name="Li M."/>
        </authorList>
    </citation>
    <scope>NUCLEOTIDE SEQUENCE [LARGE SCALE GENOMIC DNA]</scope>
    <source>
        <strain evidence="2">SpSt-456</strain>
    </source>
</reference>
<protein>
    <submittedName>
        <fullName evidence="2">Dialkylresorcinol condensing enzyme</fullName>
    </submittedName>
</protein>
<sequence length="295" mass="33538">MKRKVLALYYSQSGQLEAIARSFTKPLAQCPQIDLRLVALEPAVPYPFPWPLYRFFDVLPECVLMEPPAMRPFPFRASETVDLVLLFYQVWFLSPSLPVTGFLRSQEARVLANTPVITVVNARDKWVMAQEQVSRWIHHHGGHLVDHVAVVHPGSALGTLVNTLRWLWTGKKEGFWGFPDAGVPREEIRATERFGQAVRDGLLDGRIASLGSVLADLNPAPRDPHLVRQEKVAYGMFCRWARWIRKVGAQGQWRRAPMIALFVAQLAVVILLSFPIGFFLRYFVDPFRKGAVDPR</sequence>
<evidence type="ECO:0000256" key="1">
    <source>
        <dbReference type="SAM" id="Phobius"/>
    </source>
</evidence>